<feature type="compositionally biased region" description="Basic and acidic residues" evidence="1">
    <location>
        <begin position="258"/>
        <end position="276"/>
    </location>
</feature>
<proteinExistence type="predicted"/>
<comment type="caution">
    <text evidence="2">The sequence shown here is derived from an EMBL/GenBank/DDBJ whole genome shotgun (WGS) entry which is preliminary data.</text>
</comment>
<feature type="region of interest" description="Disordered" evidence="1">
    <location>
        <begin position="106"/>
        <end position="156"/>
    </location>
</feature>
<feature type="region of interest" description="Disordered" evidence="1">
    <location>
        <begin position="171"/>
        <end position="276"/>
    </location>
</feature>
<feature type="region of interest" description="Disordered" evidence="1">
    <location>
        <begin position="288"/>
        <end position="308"/>
    </location>
</feature>
<sequence length="374" mass="40250">MSYSDKEKAKEHWNKSKDNAHEAGQHAASAASTVGHDFRAAAGEAAEAGKYAARRLRPEEGFERSAERAADKVEAEGKSTYNKIMGFFGGAKEQVKETGNDVARRADDATHRFADQANKGIDKTYGTRRDYHNEADSARDVQEKGKDALGSAKDAAVQTKDTVVGGLSYIGGRLTAPVSGDEGKDREIADKAKENVNRGADKLSNAGEEGKEMAVEKKEQTKGFLSGVFGGNKGDDEARGKGKNLMDQASDTWTSAEDTVKDTYDSTKDKVKDTYDSTKAKIREYAESVEPHNDMEAIKSSGGIPSNTADILRARSRRETAELREHETVQGMHTGTTDFLSKTADAWNDGMTGEGTLGSVRAAADGAGPHASWK</sequence>
<feature type="compositionally biased region" description="Basic and acidic residues" evidence="1">
    <location>
        <begin position="181"/>
        <end position="201"/>
    </location>
</feature>
<name>A0ABP1FU29_9CHLO</name>
<feature type="compositionally biased region" description="Basic and acidic residues" evidence="1">
    <location>
        <begin position="1"/>
        <end position="24"/>
    </location>
</feature>
<evidence type="ECO:0000313" key="3">
    <source>
        <dbReference type="Proteomes" id="UP001497392"/>
    </source>
</evidence>
<organism evidence="2 3">
    <name type="scientific">Coccomyxa viridis</name>
    <dbReference type="NCBI Taxonomy" id="1274662"/>
    <lineage>
        <taxon>Eukaryota</taxon>
        <taxon>Viridiplantae</taxon>
        <taxon>Chlorophyta</taxon>
        <taxon>core chlorophytes</taxon>
        <taxon>Trebouxiophyceae</taxon>
        <taxon>Trebouxiophyceae incertae sedis</taxon>
        <taxon>Coccomyxaceae</taxon>
        <taxon>Coccomyxa</taxon>
    </lineage>
</organism>
<protein>
    <submittedName>
        <fullName evidence="2">G5897 protein</fullName>
    </submittedName>
</protein>
<gene>
    <name evidence="2" type="primary">g5897</name>
    <name evidence="2" type="ORF">VP750_LOCUS5048</name>
</gene>
<dbReference type="PANTHER" id="PTHR47372">
    <property type="entry name" value="DAUER UP-REGULATED-RELATED"/>
    <property type="match status" value="1"/>
</dbReference>
<feature type="compositionally biased region" description="Basic and acidic residues" evidence="1">
    <location>
        <begin position="106"/>
        <end position="147"/>
    </location>
</feature>
<feature type="compositionally biased region" description="Basic and acidic residues" evidence="1">
    <location>
        <begin position="208"/>
        <end position="221"/>
    </location>
</feature>
<feature type="compositionally biased region" description="Basic and acidic residues" evidence="1">
    <location>
        <begin position="288"/>
        <end position="297"/>
    </location>
</feature>
<keyword evidence="3" id="KW-1185">Reference proteome</keyword>
<feature type="compositionally biased region" description="Polar residues" evidence="1">
    <location>
        <begin position="247"/>
        <end position="257"/>
    </location>
</feature>
<dbReference type="EMBL" id="CAXHTA020000008">
    <property type="protein sequence ID" value="CAL5223389.1"/>
    <property type="molecule type" value="Genomic_DNA"/>
</dbReference>
<dbReference type="Proteomes" id="UP001497392">
    <property type="component" value="Unassembled WGS sequence"/>
</dbReference>
<dbReference type="PANTHER" id="PTHR47372:SF5">
    <property type="entry name" value="LATE EMBRYOGENESIS ABUNDANT PROTEIN (LEA) FAMILY PROTEIN"/>
    <property type="match status" value="1"/>
</dbReference>
<reference evidence="2 3" key="1">
    <citation type="submission" date="2024-06" db="EMBL/GenBank/DDBJ databases">
        <authorList>
            <person name="Kraege A."/>
            <person name="Thomma B."/>
        </authorList>
    </citation>
    <scope>NUCLEOTIDE SEQUENCE [LARGE SCALE GENOMIC DNA]</scope>
</reference>
<feature type="region of interest" description="Disordered" evidence="1">
    <location>
        <begin position="1"/>
        <end position="36"/>
    </location>
</feature>
<accession>A0ABP1FU29</accession>
<evidence type="ECO:0000313" key="2">
    <source>
        <dbReference type="EMBL" id="CAL5223389.1"/>
    </source>
</evidence>
<evidence type="ECO:0000256" key="1">
    <source>
        <dbReference type="SAM" id="MobiDB-lite"/>
    </source>
</evidence>